<evidence type="ECO:0000256" key="4">
    <source>
        <dbReference type="ARBA" id="ARBA00011233"/>
    </source>
</evidence>
<comment type="similarity">
    <text evidence="3">Belongs to the class II aldolase/RraA-like family.</text>
</comment>
<sequence length="221" mass="23857">MTTTSTTEQITTALRALSCTDVSDALDRLGIAGHCLGIMPLDRSFRLVGRAWTLRYGPVGRDPGTVGDYIDDLGPGDVVVLDNQGRLDATVWGDLLTYTAVRNGVAGTVIDGVCRDVDRSITTAYPVFSRGNWMRTGKDRVRVEGIGEPVSIGGARVEPGDWLLGDGDGVLCVPAGRIDEVIAAAEEIRDAEERIREAVHGGRPLRAAREEVGYHRLQTKR</sequence>
<protein>
    <recommendedName>
        <fullName evidence="7">Putative 4-hydroxy-4-methyl-2-oxoglutarate aldolase</fullName>
        <ecNumber evidence="6">4.1.1.112</ecNumber>
        <ecNumber evidence="5">4.1.3.17</ecNumber>
    </recommendedName>
    <alternativeName>
        <fullName evidence="11">Oxaloacetate decarboxylase</fullName>
    </alternativeName>
    <alternativeName>
        <fullName evidence="9">Regulator of ribonuclease activity homolog</fullName>
    </alternativeName>
    <alternativeName>
        <fullName evidence="10">RraA-like protein</fullName>
    </alternativeName>
</protein>
<evidence type="ECO:0000256" key="12">
    <source>
        <dbReference type="ARBA" id="ARBA00047973"/>
    </source>
</evidence>
<dbReference type="PANTHER" id="PTHR33254:SF4">
    <property type="entry name" value="4-HYDROXY-4-METHYL-2-OXOGLUTARATE ALDOLASE 3-RELATED"/>
    <property type="match status" value="1"/>
</dbReference>
<evidence type="ECO:0000313" key="14">
    <source>
        <dbReference type="EMBL" id="SEU37427.1"/>
    </source>
</evidence>
<dbReference type="Pfam" id="PF03737">
    <property type="entry name" value="RraA-like"/>
    <property type="match status" value="1"/>
</dbReference>
<dbReference type="EC" id="4.1.1.112" evidence="6"/>
<dbReference type="SUPFAM" id="SSF89562">
    <property type="entry name" value="RraA-like"/>
    <property type="match status" value="1"/>
</dbReference>
<gene>
    <name evidence="14" type="ORF">SAMN05421811_114202</name>
</gene>
<evidence type="ECO:0000256" key="2">
    <source>
        <dbReference type="ARBA" id="ARBA00001968"/>
    </source>
</evidence>
<evidence type="ECO:0000256" key="7">
    <source>
        <dbReference type="ARBA" id="ARBA00016549"/>
    </source>
</evidence>
<comment type="cofactor">
    <cofactor evidence="13">
        <name>Mg(2+)</name>
        <dbReference type="ChEBI" id="CHEBI:18420"/>
    </cofactor>
</comment>
<dbReference type="EC" id="4.1.3.17" evidence="5"/>
<dbReference type="CDD" id="cd16841">
    <property type="entry name" value="RraA_family"/>
    <property type="match status" value="1"/>
</dbReference>
<dbReference type="OrthoDB" id="943692at2"/>
<dbReference type="InterPro" id="IPR005493">
    <property type="entry name" value="RraA/RraA-like"/>
</dbReference>
<dbReference type="GO" id="GO:0046872">
    <property type="term" value="F:metal ion binding"/>
    <property type="evidence" value="ECO:0007669"/>
    <property type="project" value="UniProtKB-KW"/>
</dbReference>
<evidence type="ECO:0000256" key="1">
    <source>
        <dbReference type="ARBA" id="ARBA00001342"/>
    </source>
</evidence>
<keyword evidence="13" id="KW-0460">Magnesium</keyword>
<evidence type="ECO:0000256" key="10">
    <source>
        <dbReference type="ARBA" id="ARBA00030169"/>
    </source>
</evidence>
<dbReference type="EMBL" id="FOHX01000014">
    <property type="protein sequence ID" value="SEU37427.1"/>
    <property type="molecule type" value="Genomic_DNA"/>
</dbReference>
<comment type="subunit">
    <text evidence="4">Homotrimer.</text>
</comment>
<evidence type="ECO:0000256" key="11">
    <source>
        <dbReference type="ARBA" id="ARBA00032305"/>
    </source>
</evidence>
<dbReference type="Gene3D" id="3.50.30.40">
    <property type="entry name" value="Ribonuclease E inhibitor RraA/RraA-like"/>
    <property type="match status" value="1"/>
</dbReference>
<comment type="catalytic activity">
    <reaction evidence="1">
        <text>4-hydroxy-4-methyl-2-oxoglutarate = 2 pyruvate</text>
        <dbReference type="Rhea" id="RHEA:22748"/>
        <dbReference type="ChEBI" id="CHEBI:15361"/>
        <dbReference type="ChEBI" id="CHEBI:58276"/>
        <dbReference type="EC" id="4.1.3.17"/>
    </reaction>
</comment>
<name>A0A1I0LCU8_9ACTN</name>
<feature type="binding site" evidence="13">
    <location>
        <begin position="93"/>
        <end position="96"/>
    </location>
    <ligand>
        <name>substrate</name>
    </ligand>
</feature>
<dbReference type="InterPro" id="IPR036704">
    <property type="entry name" value="RraA/RraA-like_sf"/>
</dbReference>
<dbReference type="GO" id="GO:0008948">
    <property type="term" value="F:oxaloacetate decarboxylase activity"/>
    <property type="evidence" value="ECO:0007669"/>
    <property type="project" value="UniProtKB-EC"/>
</dbReference>
<evidence type="ECO:0000256" key="9">
    <source>
        <dbReference type="ARBA" id="ARBA00029596"/>
    </source>
</evidence>
<dbReference type="STRING" id="568860.SAMN05421811_114202"/>
<keyword evidence="13" id="KW-0479">Metal-binding</keyword>
<evidence type="ECO:0000256" key="3">
    <source>
        <dbReference type="ARBA" id="ARBA00008621"/>
    </source>
</evidence>
<comment type="cofactor">
    <cofactor evidence="2">
        <name>a divalent metal cation</name>
        <dbReference type="ChEBI" id="CHEBI:60240"/>
    </cofactor>
</comment>
<reference evidence="14 15" key="1">
    <citation type="submission" date="2016-10" db="EMBL/GenBank/DDBJ databases">
        <authorList>
            <person name="de Groot N.N."/>
        </authorList>
    </citation>
    <scope>NUCLEOTIDE SEQUENCE [LARGE SCALE GENOMIC DNA]</scope>
    <source>
        <strain evidence="14 15">CGMCC 4.5598</strain>
    </source>
</reference>
<evidence type="ECO:0000256" key="6">
    <source>
        <dbReference type="ARBA" id="ARBA00012947"/>
    </source>
</evidence>
<keyword evidence="15" id="KW-1185">Reference proteome</keyword>
<evidence type="ECO:0000256" key="5">
    <source>
        <dbReference type="ARBA" id="ARBA00012213"/>
    </source>
</evidence>
<dbReference type="GO" id="GO:0047443">
    <property type="term" value="F:4-hydroxy-4-methyl-2-oxoglutarate aldolase activity"/>
    <property type="evidence" value="ECO:0007669"/>
    <property type="project" value="UniProtKB-EC"/>
</dbReference>
<feature type="binding site" evidence="13">
    <location>
        <position position="116"/>
    </location>
    <ligand>
        <name>Mg(2+)</name>
        <dbReference type="ChEBI" id="CHEBI:18420"/>
    </ligand>
</feature>
<proteinExistence type="inferred from homology"/>
<organism evidence="14 15">
    <name type="scientific">Nonomuraea wenchangensis</name>
    <dbReference type="NCBI Taxonomy" id="568860"/>
    <lineage>
        <taxon>Bacteria</taxon>
        <taxon>Bacillati</taxon>
        <taxon>Actinomycetota</taxon>
        <taxon>Actinomycetes</taxon>
        <taxon>Streptosporangiales</taxon>
        <taxon>Streptosporangiaceae</taxon>
        <taxon>Nonomuraea</taxon>
    </lineage>
</organism>
<comment type="function">
    <text evidence="8">Catalyzes the aldol cleavage of 4-hydroxy-4-methyl-2-oxoglutarate (HMG) into 2 molecules of pyruvate. Also contains a secondary oxaloacetate (OAA) decarboxylase activity due to the common pyruvate enolate transition state formed following C-C bond cleavage in the retro-aldol and decarboxylation reactions.</text>
</comment>
<accession>A0A1I0LCU8</accession>
<dbReference type="AlphaFoldDB" id="A0A1I0LCU8"/>
<evidence type="ECO:0000256" key="8">
    <source>
        <dbReference type="ARBA" id="ARBA00025046"/>
    </source>
</evidence>
<dbReference type="RefSeq" id="WP_091089987.1">
    <property type="nucleotide sequence ID" value="NZ_FOHX01000014.1"/>
</dbReference>
<dbReference type="PANTHER" id="PTHR33254">
    <property type="entry name" value="4-HYDROXY-4-METHYL-2-OXOGLUTARATE ALDOLASE 3-RELATED"/>
    <property type="match status" value="1"/>
</dbReference>
<dbReference type="Proteomes" id="UP000199361">
    <property type="component" value="Unassembled WGS sequence"/>
</dbReference>
<evidence type="ECO:0000256" key="13">
    <source>
        <dbReference type="PIRSR" id="PIRSR605493-1"/>
    </source>
</evidence>
<evidence type="ECO:0000313" key="15">
    <source>
        <dbReference type="Proteomes" id="UP000199361"/>
    </source>
</evidence>
<comment type="catalytic activity">
    <reaction evidence="12">
        <text>oxaloacetate + H(+) = pyruvate + CO2</text>
        <dbReference type="Rhea" id="RHEA:15641"/>
        <dbReference type="ChEBI" id="CHEBI:15361"/>
        <dbReference type="ChEBI" id="CHEBI:15378"/>
        <dbReference type="ChEBI" id="CHEBI:16452"/>
        <dbReference type="ChEBI" id="CHEBI:16526"/>
        <dbReference type="EC" id="4.1.1.112"/>
    </reaction>
</comment>
<feature type="binding site" evidence="13">
    <location>
        <position position="115"/>
    </location>
    <ligand>
        <name>substrate</name>
    </ligand>
</feature>